<dbReference type="GO" id="GO:0034220">
    <property type="term" value="P:monoatomic ion transmembrane transport"/>
    <property type="evidence" value="ECO:0007669"/>
    <property type="project" value="UniProtKB-KW"/>
</dbReference>
<dbReference type="AlphaFoldDB" id="A0AAW0WVC6"/>
<dbReference type="PANTHER" id="PTHR46473">
    <property type="entry name" value="GH08155P"/>
    <property type="match status" value="1"/>
</dbReference>
<keyword evidence="4" id="KW-0433">Leucine-rich repeat</keyword>
<evidence type="ECO:0000256" key="3">
    <source>
        <dbReference type="ARBA" id="ARBA00022475"/>
    </source>
</evidence>
<keyword evidence="14" id="KW-1185">Reference proteome</keyword>
<evidence type="ECO:0000256" key="5">
    <source>
        <dbReference type="ARBA" id="ARBA00022692"/>
    </source>
</evidence>
<keyword evidence="5" id="KW-0812">Transmembrane</keyword>
<evidence type="ECO:0000256" key="11">
    <source>
        <dbReference type="ARBA" id="ARBA00023157"/>
    </source>
</evidence>
<dbReference type="EMBL" id="JARKIK010000045">
    <property type="protein sequence ID" value="KAK8736046.1"/>
    <property type="molecule type" value="Genomic_DNA"/>
</dbReference>
<keyword evidence="7" id="KW-0677">Repeat</keyword>
<dbReference type="PROSITE" id="PS51450">
    <property type="entry name" value="LRR"/>
    <property type="match status" value="1"/>
</dbReference>
<evidence type="ECO:0000256" key="10">
    <source>
        <dbReference type="ARBA" id="ARBA00023136"/>
    </source>
</evidence>
<feature type="non-terminal residue" evidence="13">
    <location>
        <position position="1"/>
    </location>
</feature>
<accession>A0AAW0WVC6</accession>
<gene>
    <name evidence="13" type="ORF">OTU49_005198</name>
</gene>
<dbReference type="Gene3D" id="3.80.10.10">
    <property type="entry name" value="Ribonuclease Inhibitor"/>
    <property type="match status" value="1"/>
</dbReference>
<sequence>ERVTGPLVAGGPPLAVLEELEAARTNLTLLTSHDLLLTPNLRSLNLEHAAIAKISPGGFRNLTQLTHLNLAFNRLEIMPRERLRGLKSLTHLNLTGNSLKKLDQLPSGSNSLKVLDASANMLTELTESTFKHG</sequence>
<keyword evidence="8" id="KW-1133">Transmembrane helix</keyword>
<dbReference type="InterPro" id="IPR001611">
    <property type="entry name" value="Leu-rich_rpt"/>
</dbReference>
<evidence type="ECO:0000313" key="14">
    <source>
        <dbReference type="Proteomes" id="UP001445076"/>
    </source>
</evidence>
<evidence type="ECO:0000256" key="9">
    <source>
        <dbReference type="ARBA" id="ARBA00023065"/>
    </source>
</evidence>
<organism evidence="13 14">
    <name type="scientific">Cherax quadricarinatus</name>
    <name type="common">Australian red claw crayfish</name>
    <dbReference type="NCBI Taxonomy" id="27406"/>
    <lineage>
        <taxon>Eukaryota</taxon>
        <taxon>Metazoa</taxon>
        <taxon>Ecdysozoa</taxon>
        <taxon>Arthropoda</taxon>
        <taxon>Crustacea</taxon>
        <taxon>Multicrustacea</taxon>
        <taxon>Malacostraca</taxon>
        <taxon>Eumalacostraca</taxon>
        <taxon>Eucarida</taxon>
        <taxon>Decapoda</taxon>
        <taxon>Pleocyemata</taxon>
        <taxon>Astacidea</taxon>
        <taxon>Parastacoidea</taxon>
        <taxon>Parastacidae</taxon>
        <taxon>Cherax</taxon>
    </lineage>
</organism>
<proteinExistence type="predicted"/>
<dbReference type="InterPro" id="IPR003591">
    <property type="entry name" value="Leu-rich_rpt_typical-subtyp"/>
</dbReference>
<keyword evidence="10" id="KW-0472">Membrane</keyword>
<evidence type="ECO:0000256" key="8">
    <source>
        <dbReference type="ARBA" id="ARBA00022989"/>
    </source>
</evidence>
<keyword evidence="12" id="KW-0407">Ion channel</keyword>
<evidence type="ECO:0000256" key="4">
    <source>
        <dbReference type="ARBA" id="ARBA00022614"/>
    </source>
</evidence>
<reference evidence="13 14" key="1">
    <citation type="journal article" date="2024" name="BMC Genomics">
        <title>Genome assembly of redclaw crayfish (Cherax quadricarinatus) provides insights into its immune adaptation and hypoxia tolerance.</title>
        <authorList>
            <person name="Liu Z."/>
            <person name="Zheng J."/>
            <person name="Li H."/>
            <person name="Fang K."/>
            <person name="Wang S."/>
            <person name="He J."/>
            <person name="Zhou D."/>
            <person name="Weng S."/>
            <person name="Chi M."/>
            <person name="Gu Z."/>
            <person name="He J."/>
            <person name="Li F."/>
            <person name="Wang M."/>
        </authorList>
    </citation>
    <scope>NUCLEOTIDE SEQUENCE [LARGE SCALE GENOMIC DNA]</scope>
    <source>
        <strain evidence="13">ZL_2023a</strain>
    </source>
</reference>
<evidence type="ECO:0000256" key="1">
    <source>
        <dbReference type="ARBA" id="ARBA00004162"/>
    </source>
</evidence>
<name>A0AAW0WVC6_CHEQU</name>
<dbReference type="InterPro" id="IPR032675">
    <property type="entry name" value="LRR_dom_sf"/>
</dbReference>
<evidence type="ECO:0000256" key="12">
    <source>
        <dbReference type="ARBA" id="ARBA00023303"/>
    </source>
</evidence>
<dbReference type="Pfam" id="PF13855">
    <property type="entry name" value="LRR_8"/>
    <property type="match status" value="1"/>
</dbReference>
<dbReference type="InterPro" id="IPR051432">
    <property type="entry name" value="KCNMA1_auxiliary"/>
</dbReference>
<protein>
    <submittedName>
        <fullName evidence="13">Uncharacterized protein</fullName>
    </submittedName>
</protein>
<evidence type="ECO:0000256" key="2">
    <source>
        <dbReference type="ARBA" id="ARBA00022448"/>
    </source>
</evidence>
<keyword evidence="11" id="KW-1015">Disulfide bond</keyword>
<dbReference type="SMART" id="SM00369">
    <property type="entry name" value="LRR_TYP"/>
    <property type="match status" value="4"/>
</dbReference>
<dbReference type="PANTHER" id="PTHR46473:SF23">
    <property type="entry name" value="GH08155P"/>
    <property type="match status" value="1"/>
</dbReference>
<keyword evidence="9" id="KW-0406">Ion transport</keyword>
<comment type="caution">
    <text evidence="13">The sequence shown here is derived from an EMBL/GenBank/DDBJ whole genome shotgun (WGS) entry which is preliminary data.</text>
</comment>
<evidence type="ECO:0000256" key="7">
    <source>
        <dbReference type="ARBA" id="ARBA00022737"/>
    </source>
</evidence>
<dbReference type="SUPFAM" id="SSF52058">
    <property type="entry name" value="L domain-like"/>
    <property type="match status" value="1"/>
</dbReference>
<feature type="non-terminal residue" evidence="13">
    <location>
        <position position="133"/>
    </location>
</feature>
<evidence type="ECO:0000256" key="6">
    <source>
        <dbReference type="ARBA" id="ARBA00022729"/>
    </source>
</evidence>
<evidence type="ECO:0000313" key="13">
    <source>
        <dbReference type="EMBL" id="KAK8736046.1"/>
    </source>
</evidence>
<keyword evidence="3" id="KW-1003">Cell membrane</keyword>
<keyword evidence="6" id="KW-0732">Signal</keyword>
<dbReference type="Proteomes" id="UP001445076">
    <property type="component" value="Unassembled WGS sequence"/>
</dbReference>
<comment type="subcellular location">
    <subcellularLocation>
        <location evidence="1">Cell membrane</location>
        <topology evidence="1">Single-pass membrane protein</topology>
    </subcellularLocation>
</comment>
<dbReference type="GO" id="GO:0005886">
    <property type="term" value="C:plasma membrane"/>
    <property type="evidence" value="ECO:0007669"/>
    <property type="project" value="UniProtKB-SubCell"/>
</dbReference>
<keyword evidence="2" id="KW-0813">Transport</keyword>